<dbReference type="InterPro" id="IPR050638">
    <property type="entry name" value="AA-Vitamin_Transporters"/>
</dbReference>
<feature type="domain" description="EamA" evidence="7">
    <location>
        <begin position="166"/>
        <end position="301"/>
    </location>
</feature>
<reference evidence="8 9" key="1">
    <citation type="submission" date="2017-05" db="EMBL/GenBank/DDBJ databases">
        <title>Genome Analysis of Maritalea myrionectae HL2708#5.</title>
        <authorList>
            <consortium name="Cotde Inc.-PKNU"/>
            <person name="Jang D."/>
            <person name="Oh H.-M."/>
        </authorList>
    </citation>
    <scope>NUCLEOTIDE SEQUENCE [LARGE SCALE GENOMIC DNA]</scope>
    <source>
        <strain evidence="8 9">HL2708#5</strain>
    </source>
</reference>
<evidence type="ECO:0000256" key="2">
    <source>
        <dbReference type="ARBA" id="ARBA00022475"/>
    </source>
</evidence>
<gene>
    <name evidence="8" type="ORF">MXMO3_00463</name>
</gene>
<keyword evidence="2" id="KW-1003">Cell membrane</keyword>
<evidence type="ECO:0000256" key="3">
    <source>
        <dbReference type="ARBA" id="ARBA00022692"/>
    </source>
</evidence>
<evidence type="ECO:0000256" key="4">
    <source>
        <dbReference type="ARBA" id="ARBA00022989"/>
    </source>
</evidence>
<feature type="transmembrane region" description="Helical" evidence="6">
    <location>
        <begin position="136"/>
        <end position="154"/>
    </location>
</feature>
<keyword evidence="3 6" id="KW-0812">Transmembrane</keyword>
<evidence type="ECO:0000313" key="8">
    <source>
        <dbReference type="EMBL" id="AVX03009.1"/>
    </source>
</evidence>
<feature type="transmembrane region" description="Helical" evidence="6">
    <location>
        <begin position="46"/>
        <end position="63"/>
    </location>
</feature>
<protein>
    <submittedName>
        <fullName evidence="8">Putative transporter YcbK</fullName>
    </submittedName>
</protein>
<dbReference type="AlphaFoldDB" id="A0A2R4MAW0"/>
<dbReference type="RefSeq" id="WP_051214017.1">
    <property type="nucleotide sequence ID" value="NZ_CP021330.1"/>
</dbReference>
<feature type="transmembrane region" description="Helical" evidence="6">
    <location>
        <begin position="227"/>
        <end position="248"/>
    </location>
</feature>
<organism evidence="8 9">
    <name type="scientific">Maritalea myrionectae</name>
    <dbReference type="NCBI Taxonomy" id="454601"/>
    <lineage>
        <taxon>Bacteria</taxon>
        <taxon>Pseudomonadati</taxon>
        <taxon>Pseudomonadota</taxon>
        <taxon>Alphaproteobacteria</taxon>
        <taxon>Hyphomicrobiales</taxon>
        <taxon>Devosiaceae</taxon>
        <taxon>Maritalea</taxon>
    </lineage>
</organism>
<feature type="transmembrane region" description="Helical" evidence="6">
    <location>
        <begin position="75"/>
        <end position="93"/>
    </location>
</feature>
<dbReference type="EMBL" id="CP021330">
    <property type="protein sequence ID" value="AVX03009.1"/>
    <property type="molecule type" value="Genomic_DNA"/>
</dbReference>
<evidence type="ECO:0000256" key="6">
    <source>
        <dbReference type="SAM" id="Phobius"/>
    </source>
</evidence>
<feature type="domain" description="EamA" evidence="7">
    <location>
        <begin position="11"/>
        <end position="153"/>
    </location>
</feature>
<dbReference type="InterPro" id="IPR000620">
    <property type="entry name" value="EamA_dom"/>
</dbReference>
<feature type="transmembrane region" description="Helical" evidence="6">
    <location>
        <begin position="284"/>
        <end position="302"/>
    </location>
</feature>
<feature type="transmembrane region" description="Helical" evidence="6">
    <location>
        <begin position="12"/>
        <end position="34"/>
    </location>
</feature>
<dbReference type="Proteomes" id="UP000258927">
    <property type="component" value="Chromosome"/>
</dbReference>
<dbReference type="SUPFAM" id="SSF103481">
    <property type="entry name" value="Multidrug resistance efflux transporter EmrE"/>
    <property type="match status" value="2"/>
</dbReference>
<feature type="transmembrane region" description="Helical" evidence="6">
    <location>
        <begin position="166"/>
        <end position="184"/>
    </location>
</feature>
<keyword evidence="9" id="KW-1185">Reference proteome</keyword>
<dbReference type="STRING" id="1122213.GCA_000423365_03174"/>
<dbReference type="PANTHER" id="PTHR32322">
    <property type="entry name" value="INNER MEMBRANE TRANSPORTER"/>
    <property type="match status" value="1"/>
</dbReference>
<feature type="transmembrane region" description="Helical" evidence="6">
    <location>
        <begin position="113"/>
        <end position="129"/>
    </location>
</feature>
<name>A0A2R4MAW0_9HYPH</name>
<evidence type="ECO:0000256" key="5">
    <source>
        <dbReference type="ARBA" id="ARBA00023136"/>
    </source>
</evidence>
<dbReference type="PANTHER" id="PTHR32322:SF18">
    <property type="entry name" value="S-ADENOSYLMETHIONINE_S-ADENOSYLHOMOCYSTEINE TRANSPORTER"/>
    <property type="match status" value="1"/>
</dbReference>
<feature type="transmembrane region" description="Helical" evidence="6">
    <location>
        <begin position="196"/>
        <end position="215"/>
    </location>
</feature>
<dbReference type="KEGG" id="mmyr:MXMO3_00463"/>
<evidence type="ECO:0000259" key="7">
    <source>
        <dbReference type="Pfam" id="PF00892"/>
    </source>
</evidence>
<evidence type="ECO:0000313" key="9">
    <source>
        <dbReference type="Proteomes" id="UP000258927"/>
    </source>
</evidence>
<keyword evidence="5 6" id="KW-0472">Membrane</keyword>
<dbReference type="GO" id="GO:0005886">
    <property type="term" value="C:plasma membrane"/>
    <property type="evidence" value="ECO:0007669"/>
    <property type="project" value="UniProtKB-SubCell"/>
</dbReference>
<dbReference type="InterPro" id="IPR037185">
    <property type="entry name" value="EmrE-like"/>
</dbReference>
<feature type="transmembrane region" description="Helical" evidence="6">
    <location>
        <begin position="260"/>
        <end position="278"/>
    </location>
</feature>
<accession>A0A2R4MAW0</accession>
<comment type="subcellular location">
    <subcellularLocation>
        <location evidence="1">Cell membrane</location>
        <topology evidence="1">Multi-pass membrane protein</topology>
    </subcellularLocation>
</comment>
<dbReference type="Pfam" id="PF00892">
    <property type="entry name" value="EamA"/>
    <property type="match status" value="2"/>
</dbReference>
<keyword evidence="4 6" id="KW-1133">Transmembrane helix</keyword>
<sequence length="321" mass="34175">MTSPAAPNRLVGYFIGALGASFFSTKGIVIKLALLENVDAVTTLTWRMIIAVPFFALIGYFGYRKQKAANGGQPVLSWSMVLKVCAVGVIGYYVASYLDFAGLNYISAQFDRLILLTYPIFVVVIGALWQRRKISAVAMLALGISYGGLALIFAHDLQLEGRDTVIGALLVLGAALAFAIYQLLAKPLIDQIGARLFTSIAMSAAGGMVILHFLATHEFTDLILSQNAMWLMLAIGTISTVAPAYLIAISIGMVGPEPTAVLGNVSTIVTIVLAITILGEPFSIYHGLGAALVLCGVLLFTLMDHRARKLPAGTPALKKQP</sequence>
<proteinExistence type="predicted"/>
<evidence type="ECO:0000256" key="1">
    <source>
        <dbReference type="ARBA" id="ARBA00004651"/>
    </source>
</evidence>